<keyword evidence="4" id="KW-1185">Reference proteome</keyword>
<dbReference type="EMBL" id="CP140154">
    <property type="protein sequence ID" value="WQG89931.1"/>
    <property type="molecule type" value="Genomic_DNA"/>
</dbReference>
<evidence type="ECO:0000313" key="3">
    <source>
        <dbReference type="Proteomes" id="UP000183788"/>
    </source>
</evidence>
<dbReference type="AlphaFoldDB" id="A0A1K1SJ56"/>
<evidence type="ECO:0000313" key="2">
    <source>
        <dbReference type="EMBL" id="WQG89931.1"/>
    </source>
</evidence>
<evidence type="ECO:0000313" key="4">
    <source>
        <dbReference type="Proteomes" id="UP001326715"/>
    </source>
</evidence>
<proteinExistence type="predicted"/>
<dbReference type="EMBL" id="FPIZ01000024">
    <property type="protein sequence ID" value="SFW84298.1"/>
    <property type="molecule type" value="Genomic_DNA"/>
</dbReference>
<evidence type="ECO:0000313" key="1">
    <source>
        <dbReference type="EMBL" id="SFW84298.1"/>
    </source>
</evidence>
<dbReference type="Proteomes" id="UP000183788">
    <property type="component" value="Unassembled WGS sequence"/>
</dbReference>
<gene>
    <name evidence="1" type="ORF">SAMN05661012_05514</name>
    <name evidence="2" type="ORF">SR876_00365</name>
</gene>
<reference evidence="2 4" key="2">
    <citation type="submission" date="2023-11" db="EMBL/GenBank/DDBJ databases">
        <title>MicrobeMod: A computational toolkit for identifying prokaryotic methylation and restriction-modification with nanopore sequencing.</title>
        <authorList>
            <person name="Crits-Christoph A."/>
            <person name="Kang S.C."/>
            <person name="Lee H."/>
            <person name="Ostrov N."/>
        </authorList>
    </citation>
    <scope>NUCLEOTIDE SEQUENCE [LARGE SCALE GENOMIC DNA]</scope>
    <source>
        <strain evidence="2 4">ATCC 23090</strain>
    </source>
</reference>
<name>A0A1K1SJ56_9BACT</name>
<dbReference type="STRING" id="1004.SAMN05661012_05514"/>
<dbReference type="OrthoDB" id="657450at2"/>
<organism evidence="1 3">
    <name type="scientific">Chitinophaga sancti</name>
    <dbReference type="NCBI Taxonomy" id="1004"/>
    <lineage>
        <taxon>Bacteria</taxon>
        <taxon>Pseudomonadati</taxon>
        <taxon>Bacteroidota</taxon>
        <taxon>Chitinophagia</taxon>
        <taxon>Chitinophagales</taxon>
        <taxon>Chitinophagaceae</taxon>
        <taxon>Chitinophaga</taxon>
    </lineage>
</organism>
<protein>
    <submittedName>
        <fullName evidence="1">Uncharacterized protein</fullName>
    </submittedName>
</protein>
<dbReference type="Proteomes" id="UP001326715">
    <property type="component" value="Chromosome"/>
</dbReference>
<accession>A0A1K1SJ56</accession>
<reference evidence="1 3" key="1">
    <citation type="submission" date="2016-11" db="EMBL/GenBank/DDBJ databases">
        <authorList>
            <person name="Jaros S."/>
            <person name="Januszkiewicz K."/>
            <person name="Wedrychowicz H."/>
        </authorList>
    </citation>
    <scope>NUCLEOTIDE SEQUENCE [LARGE SCALE GENOMIC DNA]</scope>
    <source>
        <strain evidence="1 3">DSM 784</strain>
    </source>
</reference>
<sequence length="185" mass="22404">MERSEIVKKLESDNIDEIISAIDFIVNELLCLSSRSFMILRKNSEFRPFIAERFYRIIHENKRQLERGYLENEEDSDLRFWLSSLLAIYDRNDDFILDIYRHVANNEDDKELLGLNILIEKGIANVEMIILEKLRRIVFSIENFDRINFYLEKLRVLRVAVPDDVVEKVNFYNRHIDFEWQRFSY</sequence>
<dbReference type="RefSeq" id="WP_072364643.1">
    <property type="nucleotide sequence ID" value="NZ_CP139972.1"/>
</dbReference>